<keyword evidence="2" id="KW-0805">Transcription regulation</keyword>
<dbReference type="InterPro" id="IPR039420">
    <property type="entry name" value="WalR-like"/>
</dbReference>
<dbReference type="RefSeq" id="WP_002519049.1">
    <property type="nucleotide sequence ID" value="NZ_AP022844.1"/>
</dbReference>
<dbReference type="EMBL" id="MVCE01000001">
    <property type="protein sequence ID" value="PGF36406.1"/>
    <property type="molecule type" value="Genomic_DNA"/>
</dbReference>
<dbReference type="GO" id="GO:0000160">
    <property type="term" value="P:phosphorelay signal transduction system"/>
    <property type="evidence" value="ECO:0007669"/>
    <property type="project" value="InterPro"/>
</dbReference>
<evidence type="ECO:0000256" key="1">
    <source>
        <dbReference type="ARBA" id="ARBA00022553"/>
    </source>
</evidence>
<dbReference type="CDD" id="cd06170">
    <property type="entry name" value="LuxR_C_like"/>
    <property type="match status" value="1"/>
</dbReference>
<name>A0AA44QMG0_CUTAC</name>
<keyword evidence="4" id="KW-0804">Transcription</keyword>
<dbReference type="PROSITE" id="PS50043">
    <property type="entry name" value="HTH_LUXR_2"/>
    <property type="match status" value="1"/>
</dbReference>
<dbReference type="Proteomes" id="UP000226191">
    <property type="component" value="Unassembled WGS sequence"/>
</dbReference>
<dbReference type="SMART" id="SM00421">
    <property type="entry name" value="HTH_LUXR"/>
    <property type="match status" value="1"/>
</dbReference>
<accession>A0AA44QMG0</accession>
<evidence type="ECO:0000256" key="2">
    <source>
        <dbReference type="ARBA" id="ARBA00023015"/>
    </source>
</evidence>
<dbReference type="InterPro" id="IPR011006">
    <property type="entry name" value="CheY-like_superfamily"/>
</dbReference>
<evidence type="ECO:0000256" key="3">
    <source>
        <dbReference type="ARBA" id="ARBA00023125"/>
    </source>
</evidence>
<dbReference type="InterPro" id="IPR016032">
    <property type="entry name" value="Sig_transdc_resp-reg_C-effctor"/>
</dbReference>
<dbReference type="InterPro" id="IPR058245">
    <property type="entry name" value="NreC/VraR/RcsB-like_REC"/>
</dbReference>
<evidence type="ECO:0000259" key="6">
    <source>
        <dbReference type="PROSITE" id="PS50043"/>
    </source>
</evidence>
<dbReference type="CDD" id="cd17535">
    <property type="entry name" value="REC_NarL-like"/>
    <property type="match status" value="1"/>
</dbReference>
<evidence type="ECO:0000256" key="5">
    <source>
        <dbReference type="PROSITE-ProRule" id="PRU00169"/>
    </source>
</evidence>
<dbReference type="SUPFAM" id="SSF46894">
    <property type="entry name" value="C-terminal effector domain of the bipartite response regulators"/>
    <property type="match status" value="1"/>
</dbReference>
<proteinExistence type="predicted"/>
<sequence length="218" mass="23354">MRVVLVDDQKLVRQGFRLILAVEPDITVVGEATNGAEGVDVVKETAPDVVLMDVQMPVMDGVAATAKIREFSDVKVVILTTFDRDDYLFDALDAGASGFMLKNADAESLVAGLRQVADGHALLAPEVTRRVIARSVHQGGTVTGSKAEQLTAREIEVAKLVARGLSNAEIAEELVVSAATVKTHVSNCLMKCDLRDRVQLVALAYESGLIRVGEPSRD</sequence>
<feature type="modified residue" description="4-aspartylphosphate" evidence="5">
    <location>
        <position position="53"/>
    </location>
</feature>
<dbReference type="GO" id="GO:0006355">
    <property type="term" value="P:regulation of DNA-templated transcription"/>
    <property type="evidence" value="ECO:0007669"/>
    <property type="project" value="InterPro"/>
</dbReference>
<dbReference type="GO" id="GO:0003677">
    <property type="term" value="F:DNA binding"/>
    <property type="evidence" value="ECO:0007669"/>
    <property type="project" value="UniProtKB-KW"/>
</dbReference>
<evidence type="ECO:0000256" key="4">
    <source>
        <dbReference type="ARBA" id="ARBA00023163"/>
    </source>
</evidence>
<dbReference type="PANTHER" id="PTHR43214:SF24">
    <property type="entry name" value="TRANSCRIPTIONAL REGULATORY PROTEIN NARL-RELATED"/>
    <property type="match status" value="1"/>
</dbReference>
<dbReference type="PRINTS" id="PR00038">
    <property type="entry name" value="HTHLUXR"/>
</dbReference>
<comment type="caution">
    <text evidence="8">The sequence shown here is derived from an EMBL/GenBank/DDBJ whole genome shotgun (WGS) entry which is preliminary data.</text>
</comment>
<evidence type="ECO:0000259" key="7">
    <source>
        <dbReference type="PROSITE" id="PS50110"/>
    </source>
</evidence>
<keyword evidence="3 8" id="KW-0238">DNA-binding</keyword>
<evidence type="ECO:0000313" key="8">
    <source>
        <dbReference type="EMBL" id="PGF36406.1"/>
    </source>
</evidence>
<dbReference type="Pfam" id="PF00072">
    <property type="entry name" value="Response_reg"/>
    <property type="match status" value="1"/>
</dbReference>
<dbReference type="InterPro" id="IPR000792">
    <property type="entry name" value="Tscrpt_reg_LuxR_C"/>
</dbReference>
<evidence type="ECO:0000313" key="9">
    <source>
        <dbReference type="Proteomes" id="UP000226191"/>
    </source>
</evidence>
<dbReference type="AlphaFoldDB" id="A0AA44QMG0"/>
<dbReference type="PROSITE" id="PS50110">
    <property type="entry name" value="RESPONSE_REGULATORY"/>
    <property type="match status" value="1"/>
</dbReference>
<dbReference type="PANTHER" id="PTHR43214">
    <property type="entry name" value="TWO-COMPONENT RESPONSE REGULATOR"/>
    <property type="match status" value="1"/>
</dbReference>
<protein>
    <submittedName>
        <fullName evidence="8">DNA-binding response regulator</fullName>
    </submittedName>
</protein>
<dbReference type="Pfam" id="PF00196">
    <property type="entry name" value="GerE"/>
    <property type="match status" value="1"/>
</dbReference>
<dbReference type="SMART" id="SM00448">
    <property type="entry name" value="REC"/>
    <property type="match status" value="1"/>
</dbReference>
<feature type="domain" description="HTH luxR-type" evidence="6">
    <location>
        <begin position="143"/>
        <end position="208"/>
    </location>
</feature>
<dbReference type="SUPFAM" id="SSF52172">
    <property type="entry name" value="CheY-like"/>
    <property type="match status" value="1"/>
</dbReference>
<dbReference type="InterPro" id="IPR001789">
    <property type="entry name" value="Sig_transdc_resp-reg_receiver"/>
</dbReference>
<feature type="domain" description="Response regulatory" evidence="7">
    <location>
        <begin position="2"/>
        <end position="117"/>
    </location>
</feature>
<gene>
    <name evidence="8" type="ORF">B1B09_01920</name>
</gene>
<organism evidence="8 9">
    <name type="scientific">Cutibacterium acnes</name>
    <name type="common">Propionibacterium acnes</name>
    <dbReference type="NCBI Taxonomy" id="1747"/>
    <lineage>
        <taxon>Bacteria</taxon>
        <taxon>Bacillati</taxon>
        <taxon>Actinomycetota</taxon>
        <taxon>Actinomycetes</taxon>
        <taxon>Propionibacteriales</taxon>
        <taxon>Propionibacteriaceae</taxon>
        <taxon>Cutibacterium</taxon>
    </lineage>
</organism>
<dbReference type="Gene3D" id="3.40.50.2300">
    <property type="match status" value="1"/>
</dbReference>
<keyword evidence="1 5" id="KW-0597">Phosphoprotein</keyword>
<reference evidence="8 9" key="1">
    <citation type="submission" date="2017-02" db="EMBL/GenBank/DDBJ databases">
        <title>Prevalence of linear plasmids in Cutibacterium acnes isolates obtained from cancerous prostatic tissue.</title>
        <authorList>
            <person name="Davidsson S."/>
            <person name="Bruggemann H."/>
        </authorList>
    </citation>
    <scope>NUCLEOTIDE SEQUENCE [LARGE SCALE GENOMIC DNA]</scope>
    <source>
        <strain evidence="8 9">11-78</strain>
    </source>
</reference>